<evidence type="ECO:0000259" key="1">
    <source>
        <dbReference type="PROSITE" id="PS50995"/>
    </source>
</evidence>
<dbReference type="SMART" id="SM00347">
    <property type="entry name" value="HTH_MARR"/>
    <property type="match status" value="1"/>
</dbReference>
<dbReference type="InterPro" id="IPR000835">
    <property type="entry name" value="HTH_MarR-typ"/>
</dbReference>
<protein>
    <submittedName>
        <fullName evidence="2">DNA-binding transcriptional regulator, MarR family</fullName>
    </submittedName>
</protein>
<proteinExistence type="predicted"/>
<dbReference type="PROSITE" id="PS50995">
    <property type="entry name" value="HTH_MARR_2"/>
    <property type="match status" value="1"/>
</dbReference>
<dbReference type="Gene3D" id="1.10.10.10">
    <property type="entry name" value="Winged helix-like DNA-binding domain superfamily/Winged helix DNA-binding domain"/>
    <property type="match status" value="1"/>
</dbReference>
<dbReference type="Proteomes" id="UP000199598">
    <property type="component" value="Unassembled WGS sequence"/>
</dbReference>
<accession>A0A1I3ZVA4</accession>
<evidence type="ECO:0000313" key="3">
    <source>
        <dbReference type="Proteomes" id="UP000199598"/>
    </source>
</evidence>
<dbReference type="InterPro" id="IPR036390">
    <property type="entry name" value="WH_DNA-bd_sf"/>
</dbReference>
<name>A0A1I3ZVA4_9HYPH</name>
<keyword evidence="3" id="KW-1185">Reference proteome</keyword>
<dbReference type="SUPFAM" id="SSF46785">
    <property type="entry name" value="Winged helix' DNA-binding domain"/>
    <property type="match status" value="1"/>
</dbReference>
<dbReference type="GO" id="GO:0003677">
    <property type="term" value="F:DNA binding"/>
    <property type="evidence" value="ECO:0007669"/>
    <property type="project" value="UniProtKB-KW"/>
</dbReference>
<dbReference type="InterPro" id="IPR036388">
    <property type="entry name" value="WH-like_DNA-bd_sf"/>
</dbReference>
<dbReference type="RefSeq" id="WP_093519641.1">
    <property type="nucleotide sequence ID" value="NZ_FOSK01000005.1"/>
</dbReference>
<sequence>MKDLPASMLVLFQFQEILGRIHKSYSEYADKLTPTETNMLLHLGEPVRMGKLADLLFCLPSNVTVLVDKFEKLSLLQRQRSAEDRRAIEVALTDKGQALRTQTIKHISKVIEEQSGLEQEDFEKIFDVLKQKSIMDGTCGACPSAES</sequence>
<dbReference type="EMBL" id="FOSK01000005">
    <property type="protein sequence ID" value="SFK47933.1"/>
    <property type="molecule type" value="Genomic_DNA"/>
</dbReference>
<comment type="caution">
    <text evidence="2">The sequence shown here is derived from an EMBL/GenBank/DDBJ whole genome shotgun (WGS) entry which is preliminary data.</text>
</comment>
<dbReference type="PANTHER" id="PTHR33164">
    <property type="entry name" value="TRANSCRIPTIONAL REGULATOR, MARR FAMILY"/>
    <property type="match status" value="1"/>
</dbReference>
<organism evidence="2 3">
    <name type="scientific">Pseudovibrio ascidiaceicola</name>
    <dbReference type="NCBI Taxonomy" id="285279"/>
    <lineage>
        <taxon>Bacteria</taxon>
        <taxon>Pseudomonadati</taxon>
        <taxon>Pseudomonadota</taxon>
        <taxon>Alphaproteobacteria</taxon>
        <taxon>Hyphomicrobiales</taxon>
        <taxon>Stappiaceae</taxon>
        <taxon>Pseudovibrio</taxon>
    </lineage>
</organism>
<reference evidence="2 3" key="1">
    <citation type="submission" date="2016-10" db="EMBL/GenBank/DDBJ databases">
        <authorList>
            <person name="Varghese N."/>
            <person name="Submissions S."/>
        </authorList>
    </citation>
    <scope>NUCLEOTIDE SEQUENCE [LARGE SCALE GENOMIC DNA]</scope>
    <source>
        <strain evidence="2 3">DSM 16392</strain>
    </source>
</reference>
<gene>
    <name evidence="2" type="ORF">SAMN04488518_105304</name>
</gene>
<dbReference type="Pfam" id="PF01047">
    <property type="entry name" value="MarR"/>
    <property type="match status" value="1"/>
</dbReference>
<evidence type="ECO:0000313" key="2">
    <source>
        <dbReference type="EMBL" id="SFK47933.1"/>
    </source>
</evidence>
<dbReference type="PANTHER" id="PTHR33164:SF43">
    <property type="entry name" value="HTH-TYPE TRANSCRIPTIONAL REPRESSOR YETL"/>
    <property type="match status" value="1"/>
</dbReference>
<dbReference type="InterPro" id="IPR039422">
    <property type="entry name" value="MarR/SlyA-like"/>
</dbReference>
<keyword evidence="2" id="KW-0238">DNA-binding</keyword>
<feature type="domain" description="HTH marR-type" evidence="1">
    <location>
        <begin position="1"/>
        <end position="131"/>
    </location>
</feature>